<comment type="similarity">
    <text evidence="3">Belongs to the bacterial histone-like protein family.</text>
</comment>
<dbReference type="Pfam" id="PF00216">
    <property type="entry name" value="Bac_DNA_binding"/>
    <property type="match status" value="1"/>
</dbReference>
<dbReference type="GO" id="GO:0005829">
    <property type="term" value="C:cytosol"/>
    <property type="evidence" value="ECO:0007669"/>
    <property type="project" value="TreeGrafter"/>
</dbReference>
<sequence>MSVNRTELVAEIAERAGLSKAQANAALSAFQDVLIESVSKGEAVKITGLLTVERVDRPARSGRNPQTKEPIEIPAGYRVKLTAGSALKKAVAK</sequence>
<protein>
    <submittedName>
        <fullName evidence="4">DNA-binding protein HU-beta</fullName>
    </submittedName>
</protein>
<dbReference type="PANTHER" id="PTHR33175">
    <property type="entry name" value="DNA-BINDING PROTEIN HU"/>
    <property type="match status" value="1"/>
</dbReference>
<accession>A0A1H4DPR2</accession>
<dbReference type="SMART" id="SM00411">
    <property type="entry name" value="BHL"/>
    <property type="match status" value="1"/>
</dbReference>
<dbReference type="Proteomes" id="UP000199288">
    <property type="component" value="Unassembled WGS sequence"/>
</dbReference>
<dbReference type="PANTHER" id="PTHR33175:SF3">
    <property type="entry name" value="DNA-BINDING PROTEIN HU-BETA"/>
    <property type="match status" value="1"/>
</dbReference>
<evidence type="ECO:0000256" key="1">
    <source>
        <dbReference type="ARBA" id="ARBA00023067"/>
    </source>
</evidence>
<dbReference type="InterPro" id="IPR010992">
    <property type="entry name" value="IHF-like_DNA-bd_dom_sf"/>
</dbReference>
<evidence type="ECO:0000256" key="3">
    <source>
        <dbReference type="RuleBase" id="RU003939"/>
    </source>
</evidence>
<dbReference type="SUPFAM" id="SSF47729">
    <property type="entry name" value="IHF-like DNA-binding proteins"/>
    <property type="match status" value="1"/>
</dbReference>
<keyword evidence="1" id="KW-0226">DNA condensation</keyword>
<dbReference type="OrthoDB" id="9799835at2"/>
<gene>
    <name evidence="4" type="ORF">SAMN02910418_02312</name>
</gene>
<dbReference type="InterPro" id="IPR000119">
    <property type="entry name" value="Hist_DNA-bd"/>
</dbReference>
<name>A0A1H4DPR2_9ACTO</name>
<proteinExistence type="inferred from homology"/>
<evidence type="ECO:0000256" key="2">
    <source>
        <dbReference type="ARBA" id="ARBA00023125"/>
    </source>
</evidence>
<dbReference type="RefSeq" id="WP_092566039.1">
    <property type="nucleotide sequence ID" value="NZ_FNQV01000019.1"/>
</dbReference>
<keyword evidence="2 4" id="KW-0238">DNA-binding</keyword>
<dbReference type="GO" id="GO:0030527">
    <property type="term" value="F:structural constituent of chromatin"/>
    <property type="evidence" value="ECO:0007669"/>
    <property type="project" value="InterPro"/>
</dbReference>
<dbReference type="GO" id="GO:0003677">
    <property type="term" value="F:DNA binding"/>
    <property type="evidence" value="ECO:0007669"/>
    <property type="project" value="UniProtKB-KW"/>
</dbReference>
<dbReference type="AlphaFoldDB" id="A0A1H4DPR2"/>
<dbReference type="EMBL" id="FNQV01000019">
    <property type="protein sequence ID" value="SEA74754.1"/>
    <property type="molecule type" value="Genomic_DNA"/>
</dbReference>
<dbReference type="CDD" id="cd14435">
    <property type="entry name" value="SPO1_TF1_like"/>
    <property type="match status" value="1"/>
</dbReference>
<organism evidence="4 5">
    <name type="scientific">Bowdeniella nasicola</name>
    <dbReference type="NCBI Taxonomy" id="208480"/>
    <lineage>
        <taxon>Bacteria</taxon>
        <taxon>Bacillati</taxon>
        <taxon>Actinomycetota</taxon>
        <taxon>Actinomycetes</taxon>
        <taxon>Actinomycetales</taxon>
        <taxon>Actinomycetaceae</taxon>
        <taxon>Bowdeniella</taxon>
    </lineage>
</organism>
<reference evidence="5" key="1">
    <citation type="submission" date="2016-10" db="EMBL/GenBank/DDBJ databases">
        <authorList>
            <person name="Varghese N."/>
            <person name="Submissions S."/>
        </authorList>
    </citation>
    <scope>NUCLEOTIDE SEQUENCE [LARGE SCALE GENOMIC DNA]</scope>
    <source>
        <strain evidence="5">KPR-1</strain>
    </source>
</reference>
<evidence type="ECO:0000313" key="5">
    <source>
        <dbReference type="Proteomes" id="UP000199288"/>
    </source>
</evidence>
<evidence type="ECO:0000313" key="4">
    <source>
        <dbReference type="EMBL" id="SEA74754.1"/>
    </source>
</evidence>
<dbReference type="GO" id="GO:0030261">
    <property type="term" value="P:chromosome condensation"/>
    <property type="evidence" value="ECO:0007669"/>
    <property type="project" value="UniProtKB-KW"/>
</dbReference>
<dbReference type="Gene3D" id="4.10.520.10">
    <property type="entry name" value="IHF-like DNA-binding proteins"/>
    <property type="match status" value="1"/>
</dbReference>
<keyword evidence="5" id="KW-1185">Reference proteome</keyword>